<accession>M4H1E2</accession>
<protein>
    <submittedName>
        <fullName evidence="2">Putative secretory peptide-52</fullName>
    </submittedName>
</protein>
<organism evidence="2">
    <name type="scientific">Pleurobrachia bachei</name>
    <name type="common">Sea gooseberry</name>
    <dbReference type="NCBI Taxonomy" id="34499"/>
    <lineage>
        <taxon>Eukaryota</taxon>
        <taxon>Metazoa</taxon>
        <taxon>Ctenophora</taxon>
        <taxon>Tentaculata</taxon>
        <taxon>Cydippida</taxon>
        <taxon>Pleurobrachiidae</taxon>
        <taxon>Pleurobrachia</taxon>
    </lineage>
</organism>
<proteinExistence type="evidence at transcript level"/>
<dbReference type="AlphaFoldDB" id="M4H1E2"/>
<feature type="chain" id="PRO_5004053470" evidence="1">
    <location>
        <begin position="22"/>
        <end position="498"/>
    </location>
</feature>
<keyword evidence="1" id="KW-0732">Signal</keyword>
<sequence length="498" mass="56116">MHITSVYFLTVAALWCPAISAEWTAVQRKVYIPWDLEATPLQIKTDSTLGSGDRIVVWMYDKNSTYISSVGVNFSSPMKYLIQYCTNSYTDLPVQPPVEVDKIWTFTKTETAFIITCNDVEVVNYLFADSSNSGCFPKWGGSDVEQIQVDTNWGKASDFYRAEWTVVQKSVNVPWDLEGTTLQIKTDFTLGISNDRIRATAPTAGQTCRTEVDKIWTITKSETNIIITCNNVEVLNYLFTDSSDDRCVTKLGGDVVEEISFGSSDTASHLYRAEWTAVERNIPWDLEATRLQIKTDSTVGNFDWIMVNMYDKDSSYIGNVALTFSSTMKYYIGSCTNSWTDLPVQPPVEVEKIWMITKTETAIIITCNNVEVLNYLFADSSNSKCVTRWGGDVVEEIQFHSWDNATDFYRAGILLYNQMGYDGAIPHLILSATVRSDRARTQTGSWEAAEPGKIITIICNRKHVLLGGDGEITCNNDYNWSTNVKDLECKPISKLDLR</sequence>
<evidence type="ECO:0000256" key="1">
    <source>
        <dbReference type="SAM" id="SignalP"/>
    </source>
</evidence>
<feature type="signal peptide" evidence="1">
    <location>
        <begin position="1"/>
        <end position="21"/>
    </location>
</feature>
<name>M4H1E2_PLEBA</name>
<reference evidence="2" key="1">
    <citation type="submission" date="2012-02" db="EMBL/GenBank/DDBJ databases">
        <title>The genome of the ctenophore, Pleurobrachia bachei.</title>
        <authorList>
            <person name="Kohn A.B."/>
            <person name="Citarella M."/>
            <person name="Moroz L.L."/>
        </authorList>
    </citation>
    <scope>NUCLEOTIDE SEQUENCE</scope>
</reference>
<evidence type="ECO:0000313" key="2">
    <source>
        <dbReference type="EMBL" id="AFK75462.1"/>
    </source>
</evidence>
<dbReference type="EMBL" id="JQ700362">
    <property type="protein sequence ID" value="AFK75462.1"/>
    <property type="molecule type" value="mRNA"/>
</dbReference>